<evidence type="ECO:0000313" key="3">
    <source>
        <dbReference type="Proteomes" id="UP001497623"/>
    </source>
</evidence>
<evidence type="ECO:0000313" key="2">
    <source>
        <dbReference type="EMBL" id="CAL4143212.1"/>
    </source>
</evidence>
<dbReference type="PROSITE" id="PS50878">
    <property type="entry name" value="RT_POL"/>
    <property type="match status" value="1"/>
</dbReference>
<dbReference type="GO" id="GO:0071897">
    <property type="term" value="P:DNA biosynthetic process"/>
    <property type="evidence" value="ECO:0007669"/>
    <property type="project" value="UniProtKB-ARBA"/>
</dbReference>
<dbReference type="InterPro" id="IPR043502">
    <property type="entry name" value="DNA/RNA_pol_sf"/>
</dbReference>
<dbReference type="Pfam" id="PF00078">
    <property type="entry name" value="RVT_1"/>
    <property type="match status" value="1"/>
</dbReference>
<sequence length="475" mass="54255">MEKMVHERLVYVIETNEQLRSSQYGFRIRRGTIDPIISLEHQIRVGLVKGKFTIVVFFDLKAAFDSVDHIVLLKTLAQLNIGGEMLTWIISFLSNRQIQVILENKYSSKQNINCGVPQGSILSPILFIILLSTLPQGILPVVSNELADDIAFSVTAKTMERAEMLMQDAIERLEGWCNSVKLNINIQKTKVMCFTSKRLNTPSLKLNGEDIEVVKKFKYLGMMLDAPYLTWEPHITMIIEKCTKNNNILRAIAGTKFGADRDSILKINEALNRSRIAYGCPAFLSASKTQLNRLEVLQNTALRIAIGAWRSTRICNLQVEANVVPITFYIQQQSISLYYKMKAKDPTHPVHTHIFNPNHRRNLVWTKLFKKPFAIQVESILNSWNLSNNPMLETLLYPIIPPWFNLGQLIEHDIVNPTNKSMGKEQNKQSVLETLRTKYHDYTHIYTDGSKSNDDKTGAAFFCSTKHYPLKLETP</sequence>
<dbReference type="PANTHER" id="PTHR33332">
    <property type="entry name" value="REVERSE TRANSCRIPTASE DOMAIN-CONTAINING PROTEIN"/>
    <property type="match status" value="1"/>
</dbReference>
<name>A0AAV2RTL8_MEGNR</name>
<proteinExistence type="predicted"/>
<dbReference type="AlphaFoldDB" id="A0AAV2RTL8"/>
<dbReference type="CDD" id="cd01650">
    <property type="entry name" value="RT_nLTR_like"/>
    <property type="match status" value="1"/>
</dbReference>
<evidence type="ECO:0000259" key="1">
    <source>
        <dbReference type="PROSITE" id="PS50878"/>
    </source>
</evidence>
<feature type="domain" description="Reverse transcriptase" evidence="1">
    <location>
        <begin position="1"/>
        <end position="224"/>
    </location>
</feature>
<reference evidence="2 3" key="1">
    <citation type="submission" date="2024-05" db="EMBL/GenBank/DDBJ databases">
        <authorList>
            <person name="Wallberg A."/>
        </authorList>
    </citation>
    <scope>NUCLEOTIDE SEQUENCE [LARGE SCALE GENOMIC DNA]</scope>
</reference>
<organism evidence="2 3">
    <name type="scientific">Meganyctiphanes norvegica</name>
    <name type="common">Northern krill</name>
    <name type="synonym">Thysanopoda norvegica</name>
    <dbReference type="NCBI Taxonomy" id="48144"/>
    <lineage>
        <taxon>Eukaryota</taxon>
        <taxon>Metazoa</taxon>
        <taxon>Ecdysozoa</taxon>
        <taxon>Arthropoda</taxon>
        <taxon>Crustacea</taxon>
        <taxon>Multicrustacea</taxon>
        <taxon>Malacostraca</taxon>
        <taxon>Eumalacostraca</taxon>
        <taxon>Eucarida</taxon>
        <taxon>Euphausiacea</taxon>
        <taxon>Euphausiidae</taxon>
        <taxon>Meganyctiphanes</taxon>
    </lineage>
</organism>
<dbReference type="Proteomes" id="UP001497623">
    <property type="component" value="Unassembled WGS sequence"/>
</dbReference>
<comment type="caution">
    <text evidence="2">The sequence shown here is derived from an EMBL/GenBank/DDBJ whole genome shotgun (WGS) entry which is preliminary data.</text>
</comment>
<gene>
    <name evidence="2" type="ORF">MNOR_LOCUS29256</name>
</gene>
<protein>
    <recommendedName>
        <fullName evidence="1">Reverse transcriptase domain-containing protein</fullName>
    </recommendedName>
</protein>
<accession>A0AAV2RTL8</accession>
<dbReference type="EMBL" id="CAXKWB010033563">
    <property type="protein sequence ID" value="CAL4143212.1"/>
    <property type="molecule type" value="Genomic_DNA"/>
</dbReference>
<dbReference type="SUPFAM" id="SSF56672">
    <property type="entry name" value="DNA/RNA polymerases"/>
    <property type="match status" value="1"/>
</dbReference>
<keyword evidence="3" id="KW-1185">Reference proteome</keyword>
<dbReference type="InterPro" id="IPR000477">
    <property type="entry name" value="RT_dom"/>
</dbReference>